<keyword evidence="4" id="KW-0862">Zinc</keyword>
<dbReference type="PANTHER" id="PTHR10876:SF0">
    <property type="entry name" value="ZINC FINGER PROTEIN ZPR1"/>
    <property type="match status" value="1"/>
</dbReference>
<dbReference type="NCBIfam" id="TIGR00310">
    <property type="entry name" value="ZPR1_znf"/>
    <property type="match status" value="2"/>
</dbReference>
<dbReference type="InterPro" id="IPR040141">
    <property type="entry name" value="ZPR1"/>
</dbReference>
<dbReference type="GO" id="GO:0005634">
    <property type="term" value="C:nucleus"/>
    <property type="evidence" value="ECO:0007669"/>
    <property type="project" value="TreeGrafter"/>
</dbReference>
<keyword evidence="3" id="KW-0863">Zinc-finger</keyword>
<dbReference type="Gene3D" id="2.20.25.420">
    <property type="entry name" value="ZPR1, zinc finger domain"/>
    <property type="match status" value="2"/>
</dbReference>
<dbReference type="Proteomes" id="UP001445335">
    <property type="component" value="Unassembled WGS sequence"/>
</dbReference>
<evidence type="ECO:0000313" key="8">
    <source>
        <dbReference type="Proteomes" id="UP001445335"/>
    </source>
</evidence>
<dbReference type="InterPro" id="IPR004457">
    <property type="entry name" value="Znf_ZPR1"/>
</dbReference>
<accession>A0AAW1SIL6</accession>
<evidence type="ECO:0000256" key="3">
    <source>
        <dbReference type="ARBA" id="ARBA00022771"/>
    </source>
</evidence>
<comment type="caution">
    <text evidence="7">The sequence shown here is derived from an EMBL/GenBank/DDBJ whole genome shotgun (WGS) entry which is preliminary data.</text>
</comment>
<comment type="similarity">
    <text evidence="1">Belongs to the ZPR1 family.</text>
</comment>
<evidence type="ECO:0000313" key="7">
    <source>
        <dbReference type="EMBL" id="KAK9845402.1"/>
    </source>
</evidence>
<gene>
    <name evidence="7" type="ORF">WJX81_005674</name>
</gene>
<name>A0AAW1SIL6_9CHLO</name>
<dbReference type="FunFam" id="2.60.120.1040:FF:000006">
    <property type="entry name" value="Zinc finger protein zpr1"/>
    <property type="match status" value="1"/>
</dbReference>
<evidence type="ECO:0000259" key="6">
    <source>
        <dbReference type="SMART" id="SM00709"/>
    </source>
</evidence>
<proteinExistence type="inferred from homology"/>
<dbReference type="InterPro" id="IPR042451">
    <property type="entry name" value="ZPR1_A/B_dom"/>
</dbReference>
<dbReference type="PANTHER" id="PTHR10876">
    <property type="entry name" value="ZINC FINGER PROTEIN ZPR1"/>
    <property type="match status" value="1"/>
</dbReference>
<dbReference type="Pfam" id="PF03367">
    <property type="entry name" value="Zn_ribbon_ZPR1"/>
    <property type="match status" value="2"/>
</dbReference>
<dbReference type="FunFam" id="2.20.25.420:FF:000001">
    <property type="entry name" value="Zinc finger protein ZPR1"/>
    <property type="match status" value="1"/>
</dbReference>
<dbReference type="FunFam" id="2.20.25.420:FF:000002">
    <property type="entry name" value="Zinc finger protein ZPR1"/>
    <property type="match status" value="1"/>
</dbReference>
<dbReference type="InterPro" id="IPR042452">
    <property type="entry name" value="ZPR1_Znf1/2"/>
</dbReference>
<evidence type="ECO:0000256" key="2">
    <source>
        <dbReference type="ARBA" id="ARBA00022723"/>
    </source>
</evidence>
<protein>
    <recommendedName>
        <fullName evidence="6">Zinc finger ZPR1-type domain-containing protein</fullName>
    </recommendedName>
</protein>
<feature type="domain" description="Zinc finger ZPR1-type" evidence="6">
    <location>
        <begin position="1"/>
        <end position="158"/>
    </location>
</feature>
<feature type="region of interest" description="Disordered" evidence="5">
    <location>
        <begin position="457"/>
        <end position="492"/>
    </location>
</feature>
<organism evidence="7 8">
    <name type="scientific">Elliptochloris bilobata</name>
    <dbReference type="NCBI Taxonomy" id="381761"/>
    <lineage>
        <taxon>Eukaryota</taxon>
        <taxon>Viridiplantae</taxon>
        <taxon>Chlorophyta</taxon>
        <taxon>core chlorophytes</taxon>
        <taxon>Trebouxiophyceae</taxon>
        <taxon>Trebouxiophyceae incertae sedis</taxon>
        <taxon>Elliptochloris clade</taxon>
        <taxon>Elliptochloris</taxon>
    </lineage>
</organism>
<dbReference type="GO" id="GO:0008270">
    <property type="term" value="F:zinc ion binding"/>
    <property type="evidence" value="ECO:0007669"/>
    <property type="project" value="UniProtKB-KW"/>
</dbReference>
<evidence type="ECO:0000256" key="4">
    <source>
        <dbReference type="ARBA" id="ARBA00022833"/>
    </source>
</evidence>
<evidence type="ECO:0000256" key="1">
    <source>
        <dbReference type="ARBA" id="ARBA00008354"/>
    </source>
</evidence>
<sequence length="492" mass="51809">MNCYKNGETRMLLTRIPHFRELTVCSFECTHCGTRNNEVQFAGAYGEMGVRYTLAVAARDAQALSRQVVKSDSATASVPELELEIPPGTQRGSITTVEGLLRDAADALRALQPQRTAADPAQGAAVEAFLARLDACAAGEAAFTLKLDDPAGNSYIEAGAGADPTMSLERYERTREQAAAIGLLLPAETEAASSSGAGVPEAVGAGEIAPGDVHHGSKAVGAAAAHRGLARMGGAGAEALLARYAAPEEVMELPSRCAACGAPCTTRMFHTDIPFFKDVILMSDSCDVCGYKNAELKGGGGVSDYGRRITLHVSEPDDLRRDVIKAETASVVVPELELEVSTGTLGGLVTTVEGLVQAVQTALKNTQSFHLGDSARVDDRAAWRGFFARLEGCAALRAPWTLVLQDPLANSFVSSVVDDPRADPRMTIEDYVRSADEDEEYGITHLRAHALANDAGSGRLQTVGEEGEESCQGGEGSESRPTELADAGRQVA</sequence>
<feature type="domain" description="Zinc finger ZPR1-type" evidence="6">
    <location>
        <begin position="255"/>
        <end position="415"/>
    </location>
</feature>
<evidence type="ECO:0000256" key="5">
    <source>
        <dbReference type="SAM" id="MobiDB-lite"/>
    </source>
</evidence>
<dbReference type="EMBL" id="JALJOU010000003">
    <property type="protein sequence ID" value="KAK9845402.1"/>
    <property type="molecule type" value="Genomic_DNA"/>
</dbReference>
<dbReference type="Gene3D" id="2.60.120.1040">
    <property type="entry name" value="ZPR1, A/B domain"/>
    <property type="match status" value="2"/>
</dbReference>
<dbReference type="InterPro" id="IPR056180">
    <property type="entry name" value="ZPR1_jr_dom"/>
</dbReference>
<reference evidence="7 8" key="1">
    <citation type="journal article" date="2024" name="Nat. Commun.">
        <title>Phylogenomics reveals the evolutionary origins of lichenization in chlorophyte algae.</title>
        <authorList>
            <person name="Puginier C."/>
            <person name="Libourel C."/>
            <person name="Otte J."/>
            <person name="Skaloud P."/>
            <person name="Haon M."/>
            <person name="Grisel S."/>
            <person name="Petersen M."/>
            <person name="Berrin J.G."/>
            <person name="Delaux P.M."/>
            <person name="Dal Grande F."/>
            <person name="Keller J."/>
        </authorList>
    </citation>
    <scope>NUCLEOTIDE SEQUENCE [LARGE SCALE GENOMIC DNA]</scope>
    <source>
        <strain evidence="7 8">SAG 245.80</strain>
    </source>
</reference>
<dbReference type="SMART" id="SM00709">
    <property type="entry name" value="Zpr1"/>
    <property type="match status" value="2"/>
</dbReference>
<keyword evidence="8" id="KW-1185">Reference proteome</keyword>
<keyword evidence="2" id="KW-0479">Metal-binding</keyword>
<dbReference type="AlphaFoldDB" id="A0AAW1SIL6"/>
<dbReference type="Pfam" id="PF22794">
    <property type="entry name" value="jr-ZPR1"/>
    <property type="match status" value="2"/>
</dbReference>